<dbReference type="EMBL" id="MCGT01000001">
    <property type="protein sequence ID" value="ORX62560.1"/>
    <property type="molecule type" value="Genomic_DNA"/>
</dbReference>
<proteinExistence type="predicted"/>
<evidence type="ECO:0000313" key="3">
    <source>
        <dbReference type="Proteomes" id="UP000242146"/>
    </source>
</evidence>
<keyword evidence="1" id="KW-0472">Membrane</keyword>
<feature type="transmembrane region" description="Helical" evidence="1">
    <location>
        <begin position="35"/>
        <end position="63"/>
    </location>
</feature>
<evidence type="ECO:0000256" key="1">
    <source>
        <dbReference type="SAM" id="Phobius"/>
    </source>
</evidence>
<keyword evidence="1" id="KW-1133">Transmembrane helix</keyword>
<dbReference type="Proteomes" id="UP000242146">
    <property type="component" value="Unassembled WGS sequence"/>
</dbReference>
<gene>
    <name evidence="2" type="ORF">DM01DRAFT_83436</name>
</gene>
<sequence length="68" mass="8012">MTCLSSCPFRLYTFFFLVVQVTSFTLECPKSFPGFFFSLFFSLSCAHFAHRFFFTNTLVSIVYHQKNK</sequence>
<keyword evidence="1" id="KW-0812">Transmembrane</keyword>
<protein>
    <submittedName>
        <fullName evidence="2">Uncharacterized protein</fullName>
    </submittedName>
</protein>
<comment type="caution">
    <text evidence="2">The sequence shown here is derived from an EMBL/GenBank/DDBJ whole genome shotgun (WGS) entry which is preliminary data.</text>
</comment>
<keyword evidence="3" id="KW-1185">Reference proteome</keyword>
<name>A0A1X2GWU1_9FUNG</name>
<dbReference type="AlphaFoldDB" id="A0A1X2GWU1"/>
<organism evidence="2 3">
    <name type="scientific">Hesseltinella vesiculosa</name>
    <dbReference type="NCBI Taxonomy" id="101127"/>
    <lineage>
        <taxon>Eukaryota</taxon>
        <taxon>Fungi</taxon>
        <taxon>Fungi incertae sedis</taxon>
        <taxon>Mucoromycota</taxon>
        <taxon>Mucoromycotina</taxon>
        <taxon>Mucoromycetes</taxon>
        <taxon>Mucorales</taxon>
        <taxon>Cunninghamellaceae</taxon>
        <taxon>Hesseltinella</taxon>
    </lineage>
</organism>
<accession>A0A1X2GWU1</accession>
<evidence type="ECO:0000313" key="2">
    <source>
        <dbReference type="EMBL" id="ORX62560.1"/>
    </source>
</evidence>
<reference evidence="2 3" key="1">
    <citation type="submission" date="2016-07" db="EMBL/GenBank/DDBJ databases">
        <title>Pervasive Adenine N6-methylation of Active Genes in Fungi.</title>
        <authorList>
            <consortium name="DOE Joint Genome Institute"/>
            <person name="Mondo S.J."/>
            <person name="Dannebaum R.O."/>
            <person name="Kuo R.C."/>
            <person name="Labutti K."/>
            <person name="Haridas S."/>
            <person name="Kuo A."/>
            <person name="Salamov A."/>
            <person name="Ahrendt S.R."/>
            <person name="Lipzen A."/>
            <person name="Sullivan W."/>
            <person name="Andreopoulos W.B."/>
            <person name="Clum A."/>
            <person name="Lindquist E."/>
            <person name="Daum C."/>
            <person name="Ramamoorthy G.K."/>
            <person name="Gryganskyi A."/>
            <person name="Culley D."/>
            <person name="Magnuson J.K."/>
            <person name="James T.Y."/>
            <person name="O'Malley M.A."/>
            <person name="Stajich J.E."/>
            <person name="Spatafora J.W."/>
            <person name="Visel A."/>
            <person name="Grigoriev I.V."/>
        </authorList>
    </citation>
    <scope>NUCLEOTIDE SEQUENCE [LARGE SCALE GENOMIC DNA]</scope>
    <source>
        <strain evidence="2 3">NRRL 3301</strain>
    </source>
</reference>